<organism evidence="2 3">
    <name type="scientific">Candidatus Nealsonbacteria bacterium RIFCSPLOWO2_01_FULL_41_9</name>
    <dbReference type="NCBI Taxonomy" id="1801671"/>
    <lineage>
        <taxon>Bacteria</taxon>
        <taxon>Candidatus Nealsoniibacteriota</taxon>
    </lineage>
</organism>
<comment type="caution">
    <text evidence="2">The sequence shown here is derived from an EMBL/GenBank/DDBJ whole genome shotgun (WGS) entry which is preliminary data.</text>
</comment>
<evidence type="ECO:0000313" key="2">
    <source>
        <dbReference type="EMBL" id="OGZ22471.1"/>
    </source>
</evidence>
<dbReference type="InterPro" id="IPR012312">
    <property type="entry name" value="Hemerythrin-like"/>
</dbReference>
<dbReference type="AlphaFoldDB" id="A0A1G2EAZ3"/>
<gene>
    <name evidence="2" type="ORF">A3A08_01110</name>
</gene>
<protein>
    <recommendedName>
        <fullName evidence="1">Hemerythrin-like domain-containing protein</fullName>
    </recommendedName>
</protein>
<proteinExistence type="predicted"/>
<dbReference type="Pfam" id="PF01814">
    <property type="entry name" value="Hemerythrin"/>
    <property type="match status" value="1"/>
</dbReference>
<accession>A0A1G2EAZ3</accession>
<dbReference type="Proteomes" id="UP000176406">
    <property type="component" value="Unassembled WGS sequence"/>
</dbReference>
<dbReference type="EMBL" id="MHMG01000044">
    <property type="protein sequence ID" value="OGZ22471.1"/>
    <property type="molecule type" value="Genomic_DNA"/>
</dbReference>
<dbReference type="PANTHER" id="PTHR39966">
    <property type="entry name" value="BLL2471 PROTEIN-RELATED"/>
    <property type="match status" value="1"/>
</dbReference>
<reference evidence="2 3" key="1">
    <citation type="journal article" date="2016" name="Nat. Commun.">
        <title>Thousands of microbial genomes shed light on interconnected biogeochemical processes in an aquifer system.</title>
        <authorList>
            <person name="Anantharaman K."/>
            <person name="Brown C.T."/>
            <person name="Hug L.A."/>
            <person name="Sharon I."/>
            <person name="Castelle C.J."/>
            <person name="Probst A.J."/>
            <person name="Thomas B.C."/>
            <person name="Singh A."/>
            <person name="Wilkins M.J."/>
            <person name="Karaoz U."/>
            <person name="Brodie E.L."/>
            <person name="Williams K.H."/>
            <person name="Hubbard S.S."/>
            <person name="Banfield J.F."/>
        </authorList>
    </citation>
    <scope>NUCLEOTIDE SEQUENCE [LARGE SCALE GENOMIC DNA]</scope>
</reference>
<sequence>MIIEELTANHKEILLKIDELEKAVSNSVDIGKVREFLDFTESYAEPHHHKEEKVLFPALEKKGIPNEGGPIGVMLSEHEAKRGFVKELRKAVKEGKEDKIKENALAIVSLMRDHIFKEDNILYPCARDALSQEEMAELGLQCEKIKA</sequence>
<feature type="domain" description="Hemerythrin-like" evidence="1">
    <location>
        <begin position="2"/>
        <end position="125"/>
    </location>
</feature>
<evidence type="ECO:0000259" key="1">
    <source>
        <dbReference type="Pfam" id="PF01814"/>
    </source>
</evidence>
<dbReference type="GO" id="GO:0005886">
    <property type="term" value="C:plasma membrane"/>
    <property type="evidence" value="ECO:0007669"/>
    <property type="project" value="TreeGrafter"/>
</dbReference>
<dbReference type="Gene3D" id="1.20.120.520">
    <property type="entry name" value="nmb1532 protein domain like"/>
    <property type="match status" value="1"/>
</dbReference>
<evidence type="ECO:0000313" key="3">
    <source>
        <dbReference type="Proteomes" id="UP000176406"/>
    </source>
</evidence>
<dbReference type="PANTHER" id="PTHR39966:SF1">
    <property type="entry name" value="HEMERYTHRIN-LIKE DOMAIN-CONTAINING PROTEIN"/>
    <property type="match status" value="1"/>
</dbReference>
<name>A0A1G2EAZ3_9BACT</name>